<dbReference type="InterPro" id="IPR009003">
    <property type="entry name" value="Peptidase_S1_PA"/>
</dbReference>
<dbReference type="InterPro" id="IPR043504">
    <property type="entry name" value="Peptidase_S1_PA_chymotrypsin"/>
</dbReference>
<evidence type="ECO:0000256" key="7">
    <source>
        <dbReference type="SAM" id="MobiDB-lite"/>
    </source>
</evidence>
<dbReference type="SUPFAM" id="SSF50494">
    <property type="entry name" value="Trypsin-like serine proteases"/>
    <property type="match status" value="1"/>
</dbReference>
<evidence type="ECO:0000256" key="1">
    <source>
        <dbReference type="ARBA" id="ARBA00008764"/>
    </source>
</evidence>
<dbReference type="PRINTS" id="PR00839">
    <property type="entry name" value="V8PROTEASE"/>
</dbReference>
<dbReference type="Proteomes" id="UP001239909">
    <property type="component" value="Unassembled WGS sequence"/>
</dbReference>
<evidence type="ECO:0000256" key="3">
    <source>
        <dbReference type="ARBA" id="ARBA00022729"/>
    </source>
</evidence>
<evidence type="ECO:0000256" key="5">
    <source>
        <dbReference type="ARBA" id="ARBA00022825"/>
    </source>
</evidence>
<dbReference type="PANTHER" id="PTHR36234:SF5">
    <property type="entry name" value="LYSYL ENDOPEPTIDASE"/>
    <property type="match status" value="1"/>
</dbReference>
<comment type="similarity">
    <text evidence="1 6">Belongs to the peptidase S1B family.</text>
</comment>
<evidence type="ECO:0000256" key="2">
    <source>
        <dbReference type="ARBA" id="ARBA00022670"/>
    </source>
</evidence>
<keyword evidence="5 6" id="KW-0720">Serine protease</keyword>
<protein>
    <recommendedName>
        <fullName evidence="6">Serine protease</fullName>
        <ecNumber evidence="6">3.4.21.-</ecNumber>
    </recommendedName>
</protein>
<dbReference type="EMBL" id="BSYI01000003">
    <property type="protein sequence ID" value="GMG81359.1"/>
    <property type="molecule type" value="Genomic_DNA"/>
</dbReference>
<accession>A0ABQ6LL22</accession>
<dbReference type="RefSeq" id="WP_285670021.1">
    <property type="nucleotide sequence ID" value="NZ_BSYI01000003.1"/>
</dbReference>
<gene>
    <name evidence="8" type="ORF">LNKW23_05720</name>
</gene>
<proteinExistence type="inferred from homology"/>
<evidence type="ECO:0000256" key="6">
    <source>
        <dbReference type="RuleBase" id="RU004296"/>
    </source>
</evidence>
<keyword evidence="4 6" id="KW-0378">Hydrolase</keyword>
<dbReference type="InterPro" id="IPR008256">
    <property type="entry name" value="Peptidase_S1B"/>
</dbReference>
<evidence type="ECO:0000313" key="9">
    <source>
        <dbReference type="Proteomes" id="UP001239909"/>
    </source>
</evidence>
<reference evidence="8 9" key="1">
    <citation type="submission" date="2023-04" db="EMBL/GenBank/DDBJ databases">
        <title>Marinoamorphus aggregata gen. nov., sp. Nov., isolate from tissue of brittle star Ophioplocus japonicus.</title>
        <authorList>
            <person name="Kawano K."/>
            <person name="Sawayama S."/>
            <person name="Nakagawa S."/>
        </authorList>
    </citation>
    <scope>NUCLEOTIDE SEQUENCE [LARGE SCALE GENOMIC DNA]</scope>
    <source>
        <strain evidence="8 9">NKW23</strain>
    </source>
</reference>
<keyword evidence="3 6" id="KW-0732">Signal</keyword>
<keyword evidence="9" id="KW-1185">Reference proteome</keyword>
<feature type="compositionally biased region" description="Low complexity" evidence="7">
    <location>
        <begin position="333"/>
        <end position="361"/>
    </location>
</feature>
<name>A0ABQ6LL22_9RHOB</name>
<feature type="signal peptide" evidence="6">
    <location>
        <begin position="1"/>
        <end position="27"/>
    </location>
</feature>
<sequence>MTRPASRRLSAALALAVAAGLAVPAAAQSLPGVEGFLAAPKRAAPMPEGRFRLAPRGDPSRRAEAVQGEANFVRIASLPEADPNRALSAMVGQIWVRRGESFAPLCSGFLVGPDLFMTNFHCVADMASLQPTDPRSLMIAMAHLAEGDVGGAETVSPVLGVKKMDYELDYALIALERRLGDRFGWLALETDRAAIGRAQAVKIIQHPDGRPKEIVLEDTEMVQQDALFMHYMADTEGGSSGSPVFELAGERVIGLHHVGTRSYNEGVRMARIAEEVALYLPETAGAPAAAPAPAAVAAVQPAAAGAGAAGTVLELLRAPPPPLTEAERAEPLSLGLPPAAGAGAGQPEAAGQGAAGGEQNFGIGGGGQSGTVKLNFD</sequence>
<dbReference type="Pfam" id="PF13365">
    <property type="entry name" value="Trypsin_2"/>
    <property type="match status" value="1"/>
</dbReference>
<dbReference type="PANTHER" id="PTHR36234">
    <property type="entry name" value="LYSYL ENDOPEPTIDASE"/>
    <property type="match status" value="1"/>
</dbReference>
<feature type="region of interest" description="Disordered" evidence="7">
    <location>
        <begin position="333"/>
        <end position="377"/>
    </location>
</feature>
<feature type="chain" id="PRO_5044970668" description="Serine protease" evidence="6">
    <location>
        <begin position="28"/>
        <end position="377"/>
    </location>
</feature>
<dbReference type="Gene3D" id="2.40.10.10">
    <property type="entry name" value="Trypsin-like serine proteases"/>
    <property type="match status" value="2"/>
</dbReference>
<evidence type="ECO:0000313" key="8">
    <source>
        <dbReference type="EMBL" id="GMG81359.1"/>
    </source>
</evidence>
<evidence type="ECO:0000256" key="4">
    <source>
        <dbReference type="ARBA" id="ARBA00022801"/>
    </source>
</evidence>
<dbReference type="EC" id="3.4.21.-" evidence="6"/>
<comment type="caution">
    <text evidence="8">The sequence shown here is derived from an EMBL/GenBank/DDBJ whole genome shotgun (WGS) entry which is preliminary data.</text>
</comment>
<keyword evidence="2 6" id="KW-0645">Protease</keyword>
<organism evidence="8 9">
    <name type="scientific">Paralimibaculum aggregatum</name>
    <dbReference type="NCBI Taxonomy" id="3036245"/>
    <lineage>
        <taxon>Bacteria</taxon>
        <taxon>Pseudomonadati</taxon>
        <taxon>Pseudomonadota</taxon>
        <taxon>Alphaproteobacteria</taxon>
        <taxon>Rhodobacterales</taxon>
        <taxon>Paracoccaceae</taxon>
        <taxon>Paralimibaculum</taxon>
    </lineage>
</organism>